<dbReference type="Gene3D" id="3.40.50.300">
    <property type="entry name" value="P-loop containing nucleotide triphosphate hydrolases"/>
    <property type="match status" value="1"/>
</dbReference>
<dbReference type="PROSITE" id="PS51192">
    <property type="entry name" value="HELICASE_ATP_BIND_1"/>
    <property type="match status" value="1"/>
</dbReference>
<dbReference type="Pfam" id="PF00271">
    <property type="entry name" value="Helicase_C"/>
    <property type="match status" value="1"/>
</dbReference>
<sequence>MWALPREPVRAKPSFELAVESLWDVVDAAPERIVERGREYAEGGRVLDLAWGPELTLQARVAGTASTPYRVMVWWDPLSNGWEASCSCPFEGWPCKHVVAVILRFIDRVEEGEPIPAGVATDRPAAPNAVAPGPVTAPERQEPTVPRHSVQHSPALHTPRDRRATPTPGAPSKSGTPTTQGVPATGGTGNRGWRAQVDRWLERATAGSPADPVAGPGGPGLHRGLPQPGTDQVVVRVYFFPDGLRLAIHRARWGKQGLGKERPLNFDPLAPWLPSPAGPLHRLLFRMLEHPVPHPRRPGSATYDPLYEIPPGMVDLCLELLGRLPFVFAGDGREPLRIEHEPYRVELALVPAGDDLTLTTRWFTADGRIWSPPAGSIGIPGERYLWVQWGPILRPVLPAGDVALHLDVAARPLTVPATEAPDFIGRYLPRLQPRARIHLPEDLARRIRDGRPRPVVLLGEQEGALTVELAFAYGQGAPLVRLDEDEPALVPEAPASQDAGSAGPSAGGARGSAPLDSVAVWHRRRRDLERAAWEQFAATMEAIGAPPGPDGRALLFGDRALDFLTETLPRLAAHWEVRGQERLVRFRVSPSPLRSRVRVTTGIDWLDLDVALETPEGSAGWEALLEALRRGSRYVRLDSGVMARLPEAWLQRLGVLAEHAPARGGGRRRTAAGEPGSSGRAPLRLSRWAFGVAAHLLEAADRREVDQGFRRLAQLLEGFEGIPTVPLPQGLKARLRPYQVRGYHWLCFLRDHGLHGILADDMGLGKTLQVLALLLAEKEAGRTAPPSLVVVPTSLVFNWVEEARRFVPDLRVLALTGPRRASLFRAAGEHDVLITTYPLIRRDVDRLAERDYHYLILDEAQHVKNPDTQTWQALRRIRARHRLALTGTPVENHVLDLWALFELLMPGYLGRRDAFLRRYATLEPAAVAHGAALQPGHAGGAPAPGGPADGQPAADEPGAGPPGGAGPRAAPVRPDEPGPTPDPRVAELRRRVFPFILRRVKEQVTRDLPPRTEVVQYCELAPGQRRLYRELLAAYRARVFAEVERAGIARSRMTILEALLRLRQVCCHPALLDLPGSRNAGSAKLDAFRELVQQIVGGGGKVLVFSQFTRMLDILQRELDRLGLGWERLDGRVRNREARVRRFQEGDVPVFLISLKAGGTGLNLTAASYVIHYDPWWNPAVEEQATDRAHRIGQDRPVFSYKLITRGTVEEKILQLQAEKRALAGALLTRNGKLGKDLTREDLEFLLAPD</sequence>
<reference evidence="7 8" key="1">
    <citation type="submission" date="2023-08" db="EMBL/GenBank/DDBJ databases">
        <title>Genome sequence of Thermaerobacter compostii strain Ins1, a spore-forming filamentous bacterium isolated from a deep geothermal reservoir.</title>
        <authorList>
            <person name="Bregnard D."/>
            <person name="Gonzalez D."/>
            <person name="Junier P."/>
        </authorList>
    </citation>
    <scope>NUCLEOTIDE SEQUENCE [LARGE SCALE GENOMIC DNA]</scope>
    <source>
        <strain evidence="7 8">Ins1</strain>
    </source>
</reference>
<name>A0ABZ0QNG2_9FIRM</name>
<dbReference type="InterPro" id="IPR014001">
    <property type="entry name" value="Helicase_ATP-bd"/>
</dbReference>
<keyword evidence="2" id="KW-0479">Metal-binding</keyword>
<protein>
    <submittedName>
        <fullName evidence="7">SNF2-related protein</fullName>
    </submittedName>
</protein>
<evidence type="ECO:0000259" key="6">
    <source>
        <dbReference type="PROSITE" id="PS51194"/>
    </source>
</evidence>
<dbReference type="Pfam" id="PF04434">
    <property type="entry name" value="SWIM"/>
    <property type="match status" value="1"/>
</dbReference>
<feature type="compositionally biased region" description="Low complexity" evidence="3">
    <location>
        <begin position="124"/>
        <end position="138"/>
    </location>
</feature>
<evidence type="ECO:0000313" key="8">
    <source>
        <dbReference type="Proteomes" id="UP001304683"/>
    </source>
</evidence>
<evidence type="ECO:0000256" key="2">
    <source>
        <dbReference type="PROSITE-ProRule" id="PRU00325"/>
    </source>
</evidence>
<feature type="domain" description="SWIM-type" evidence="4">
    <location>
        <begin position="69"/>
        <end position="106"/>
    </location>
</feature>
<dbReference type="EMBL" id="CP132508">
    <property type="protein sequence ID" value="WPD18317.1"/>
    <property type="molecule type" value="Genomic_DNA"/>
</dbReference>
<dbReference type="InterPro" id="IPR007527">
    <property type="entry name" value="Znf_SWIM"/>
</dbReference>
<feature type="compositionally biased region" description="Polar residues" evidence="3">
    <location>
        <begin position="173"/>
        <end position="182"/>
    </location>
</feature>
<dbReference type="SMART" id="SM00490">
    <property type="entry name" value="HELICc"/>
    <property type="match status" value="1"/>
</dbReference>
<feature type="region of interest" description="Disordered" evidence="3">
    <location>
        <begin position="116"/>
        <end position="192"/>
    </location>
</feature>
<dbReference type="InterPro" id="IPR000330">
    <property type="entry name" value="SNF2_N"/>
</dbReference>
<feature type="domain" description="Helicase ATP-binding" evidence="5">
    <location>
        <begin position="747"/>
        <end position="907"/>
    </location>
</feature>
<accession>A0ABZ0QNG2</accession>
<dbReference type="Proteomes" id="UP001304683">
    <property type="component" value="Chromosome"/>
</dbReference>
<dbReference type="InterPro" id="IPR013663">
    <property type="entry name" value="Helicase_SWF/SNF/SWI_bac"/>
</dbReference>
<evidence type="ECO:0000256" key="3">
    <source>
        <dbReference type="SAM" id="MobiDB-lite"/>
    </source>
</evidence>
<feature type="compositionally biased region" description="Low complexity" evidence="3">
    <location>
        <begin position="493"/>
        <end position="504"/>
    </location>
</feature>
<dbReference type="Pfam" id="PF08455">
    <property type="entry name" value="SNF2_assoc"/>
    <property type="match status" value="1"/>
</dbReference>
<dbReference type="InterPro" id="IPR038718">
    <property type="entry name" value="SNF2-like_sf"/>
</dbReference>
<dbReference type="SMART" id="SM00487">
    <property type="entry name" value="DEXDc"/>
    <property type="match status" value="1"/>
</dbReference>
<evidence type="ECO:0000259" key="4">
    <source>
        <dbReference type="PROSITE" id="PS50966"/>
    </source>
</evidence>
<feature type="region of interest" description="Disordered" evidence="3">
    <location>
        <begin position="933"/>
        <end position="985"/>
    </location>
</feature>
<evidence type="ECO:0000256" key="1">
    <source>
        <dbReference type="ARBA" id="ARBA00022801"/>
    </source>
</evidence>
<organism evidence="7 8">
    <name type="scientific">Thermaerobacter composti</name>
    <dbReference type="NCBI Taxonomy" id="554949"/>
    <lineage>
        <taxon>Bacteria</taxon>
        <taxon>Bacillati</taxon>
        <taxon>Bacillota</taxon>
        <taxon>Clostridia</taxon>
        <taxon>Eubacteriales</taxon>
        <taxon>Clostridiales Family XVII. Incertae Sedis</taxon>
        <taxon>Thermaerobacter</taxon>
    </lineage>
</organism>
<dbReference type="CDD" id="cd18793">
    <property type="entry name" value="SF2_C_SNF"/>
    <property type="match status" value="1"/>
</dbReference>
<keyword evidence="1" id="KW-0378">Hydrolase</keyword>
<feature type="region of interest" description="Disordered" evidence="3">
    <location>
        <begin position="205"/>
        <end position="227"/>
    </location>
</feature>
<keyword evidence="2" id="KW-0862">Zinc</keyword>
<dbReference type="SUPFAM" id="SSF52540">
    <property type="entry name" value="P-loop containing nucleoside triphosphate hydrolases"/>
    <property type="match status" value="2"/>
</dbReference>
<feature type="compositionally biased region" description="Low complexity" evidence="3">
    <location>
        <begin position="949"/>
        <end position="958"/>
    </location>
</feature>
<feature type="region of interest" description="Disordered" evidence="3">
    <location>
        <begin position="492"/>
        <end position="513"/>
    </location>
</feature>
<keyword evidence="8" id="KW-1185">Reference proteome</keyword>
<dbReference type="InterPro" id="IPR049730">
    <property type="entry name" value="SNF2/RAD54-like_C"/>
</dbReference>
<dbReference type="Pfam" id="PF00176">
    <property type="entry name" value="SNF2-rel_dom"/>
    <property type="match status" value="1"/>
</dbReference>
<dbReference type="Gene3D" id="3.40.50.10810">
    <property type="entry name" value="Tandem AAA-ATPase domain"/>
    <property type="match status" value="1"/>
</dbReference>
<keyword evidence="2" id="KW-0863">Zinc-finger</keyword>
<dbReference type="InterPro" id="IPR027417">
    <property type="entry name" value="P-loop_NTPase"/>
</dbReference>
<dbReference type="CDD" id="cd18012">
    <property type="entry name" value="DEXQc_arch_SWI2_SNF2"/>
    <property type="match status" value="1"/>
</dbReference>
<evidence type="ECO:0000313" key="7">
    <source>
        <dbReference type="EMBL" id="WPD18317.1"/>
    </source>
</evidence>
<gene>
    <name evidence="7" type="ORF">Q5761_08015</name>
</gene>
<dbReference type="PROSITE" id="PS50966">
    <property type="entry name" value="ZF_SWIM"/>
    <property type="match status" value="1"/>
</dbReference>
<dbReference type="PROSITE" id="PS51194">
    <property type="entry name" value="HELICASE_CTER"/>
    <property type="match status" value="1"/>
</dbReference>
<evidence type="ECO:0000259" key="5">
    <source>
        <dbReference type="PROSITE" id="PS51192"/>
    </source>
</evidence>
<dbReference type="PANTHER" id="PTHR10799">
    <property type="entry name" value="SNF2/RAD54 HELICASE FAMILY"/>
    <property type="match status" value="1"/>
</dbReference>
<dbReference type="RefSeq" id="WP_318750167.1">
    <property type="nucleotide sequence ID" value="NZ_CP132508.1"/>
</dbReference>
<dbReference type="InterPro" id="IPR001650">
    <property type="entry name" value="Helicase_C-like"/>
</dbReference>
<feature type="domain" description="Helicase C-terminal" evidence="6">
    <location>
        <begin position="1087"/>
        <end position="1244"/>
    </location>
</feature>
<proteinExistence type="predicted"/>